<gene>
    <name evidence="2" type="ORF">E3N88_07019</name>
</gene>
<name>A0A5N6PQB6_9ASTR</name>
<organism evidence="2 3">
    <name type="scientific">Mikania micrantha</name>
    <name type="common">bitter vine</name>
    <dbReference type="NCBI Taxonomy" id="192012"/>
    <lineage>
        <taxon>Eukaryota</taxon>
        <taxon>Viridiplantae</taxon>
        <taxon>Streptophyta</taxon>
        <taxon>Embryophyta</taxon>
        <taxon>Tracheophyta</taxon>
        <taxon>Spermatophyta</taxon>
        <taxon>Magnoliopsida</taxon>
        <taxon>eudicotyledons</taxon>
        <taxon>Gunneridae</taxon>
        <taxon>Pentapetalae</taxon>
        <taxon>asterids</taxon>
        <taxon>campanulids</taxon>
        <taxon>Asterales</taxon>
        <taxon>Asteraceae</taxon>
        <taxon>Asteroideae</taxon>
        <taxon>Heliantheae alliance</taxon>
        <taxon>Eupatorieae</taxon>
        <taxon>Mikania</taxon>
    </lineage>
</organism>
<comment type="caution">
    <text evidence="2">The sequence shown here is derived from an EMBL/GenBank/DDBJ whole genome shotgun (WGS) entry which is preliminary data.</text>
</comment>
<feature type="compositionally biased region" description="Polar residues" evidence="1">
    <location>
        <begin position="143"/>
        <end position="157"/>
    </location>
</feature>
<protein>
    <submittedName>
        <fullName evidence="2">Uncharacterized protein</fullName>
    </submittedName>
</protein>
<feature type="compositionally biased region" description="Polar residues" evidence="1">
    <location>
        <begin position="14"/>
        <end position="26"/>
    </location>
</feature>
<accession>A0A5N6PQB6</accession>
<evidence type="ECO:0000313" key="2">
    <source>
        <dbReference type="EMBL" id="KAD6796123.1"/>
    </source>
</evidence>
<keyword evidence="3" id="KW-1185">Reference proteome</keyword>
<reference evidence="2 3" key="1">
    <citation type="submission" date="2019-05" db="EMBL/GenBank/DDBJ databases">
        <title>Mikania micrantha, genome provides insights into the molecular mechanism of rapid growth.</title>
        <authorList>
            <person name="Liu B."/>
        </authorList>
    </citation>
    <scope>NUCLEOTIDE SEQUENCE [LARGE SCALE GENOMIC DNA]</scope>
    <source>
        <strain evidence="2">NLD-2019</strain>
        <tissue evidence="2">Leaf</tissue>
    </source>
</reference>
<feature type="region of interest" description="Disordered" evidence="1">
    <location>
        <begin position="1"/>
        <end position="26"/>
    </location>
</feature>
<evidence type="ECO:0000256" key="1">
    <source>
        <dbReference type="SAM" id="MobiDB-lite"/>
    </source>
</evidence>
<evidence type="ECO:0000313" key="3">
    <source>
        <dbReference type="Proteomes" id="UP000326396"/>
    </source>
</evidence>
<dbReference type="AlphaFoldDB" id="A0A5N6PQB6"/>
<sequence>MNLARGKKVGIETPKSTGSTISNLSQPSFSLGMTQEVVEPVPFFQAGTTLEDKKQQEQSFYHGMAQKVVEVDTPKSLVPLSDAPSFSFGMTQEFVEVDTPKSPVTISGQCVNASQQSQQIDEVIDIGSSPIREVRHEGKSQRDNASQPSFSLGMTQEGVQPLPTEENIIQNQGSDSLHQYKKCDKKRKNVSVEEEPQTYDKRCEKKMKNVRVEEEAKTSDDANVDECDATRKTKRLKFVSRDCKSPFFQREVVIKN</sequence>
<feature type="region of interest" description="Disordered" evidence="1">
    <location>
        <begin position="134"/>
        <end position="157"/>
    </location>
</feature>
<proteinExistence type="predicted"/>
<dbReference type="EMBL" id="SZYD01000003">
    <property type="protein sequence ID" value="KAD6796123.1"/>
    <property type="molecule type" value="Genomic_DNA"/>
</dbReference>
<dbReference type="Proteomes" id="UP000326396">
    <property type="component" value="Linkage Group LG11"/>
</dbReference>